<gene>
    <name evidence="1" type="ORF">A3G33_06780</name>
</gene>
<dbReference type="Proteomes" id="UP000178187">
    <property type="component" value="Unassembled WGS sequence"/>
</dbReference>
<organism evidence="1 2">
    <name type="scientific">Candidatus Danuiimicrobium aquiferis</name>
    <dbReference type="NCBI Taxonomy" id="1801832"/>
    <lineage>
        <taxon>Bacteria</taxon>
        <taxon>Pseudomonadati</taxon>
        <taxon>Candidatus Omnitrophota</taxon>
        <taxon>Candidatus Danuiimicrobium</taxon>
    </lineage>
</organism>
<dbReference type="AlphaFoldDB" id="A0A1G1L2L4"/>
<proteinExistence type="predicted"/>
<evidence type="ECO:0008006" key="3">
    <source>
        <dbReference type="Google" id="ProtNLM"/>
    </source>
</evidence>
<protein>
    <recommendedName>
        <fullName evidence="3">Plasmid replication protein RepL domain-containing protein</fullName>
    </recommendedName>
</protein>
<dbReference type="EMBL" id="MHFR01000008">
    <property type="protein sequence ID" value="OGW99386.1"/>
    <property type="molecule type" value="Genomic_DNA"/>
</dbReference>
<sequence length="206" mass="23823">MKKTKSVLSVIHGLNRPVFTTREISLLTGKSVSTVTQTLNYLSRQEAFDKIHRGVWGKKGNFNAYDMIPFLLPNHQVYVSFVSALHLHGLIDQIPQVITCAAPMHSRLIRTRVAHYRIHQIEPSFFKGFDWHQGTGRFLIAEPEKALADSLYLSVRKKRNYGSFPELHLTKQFRLKKVQGWIELIKDPRVRSLVYAKLEALMKQVR</sequence>
<reference evidence="1 2" key="1">
    <citation type="journal article" date="2016" name="Nat. Commun.">
        <title>Thousands of microbial genomes shed light on interconnected biogeochemical processes in an aquifer system.</title>
        <authorList>
            <person name="Anantharaman K."/>
            <person name="Brown C.T."/>
            <person name="Hug L.A."/>
            <person name="Sharon I."/>
            <person name="Castelle C.J."/>
            <person name="Probst A.J."/>
            <person name="Thomas B.C."/>
            <person name="Singh A."/>
            <person name="Wilkins M.J."/>
            <person name="Karaoz U."/>
            <person name="Brodie E.L."/>
            <person name="Williams K.H."/>
            <person name="Hubbard S.S."/>
            <person name="Banfield J.F."/>
        </authorList>
    </citation>
    <scope>NUCLEOTIDE SEQUENCE [LARGE SCALE GENOMIC DNA]</scope>
</reference>
<name>A0A1G1L2L4_9BACT</name>
<evidence type="ECO:0000313" key="1">
    <source>
        <dbReference type="EMBL" id="OGW99386.1"/>
    </source>
</evidence>
<comment type="caution">
    <text evidence="1">The sequence shown here is derived from an EMBL/GenBank/DDBJ whole genome shotgun (WGS) entry which is preliminary data.</text>
</comment>
<accession>A0A1G1L2L4</accession>
<evidence type="ECO:0000313" key="2">
    <source>
        <dbReference type="Proteomes" id="UP000178187"/>
    </source>
</evidence>